<feature type="compositionally biased region" description="Low complexity" evidence="1">
    <location>
        <begin position="10"/>
        <end position="29"/>
    </location>
</feature>
<proteinExistence type="predicted"/>
<dbReference type="Proteomes" id="UP000824596">
    <property type="component" value="Unassembled WGS sequence"/>
</dbReference>
<dbReference type="AlphaFoldDB" id="A0A9P8N4B0"/>
<sequence length="101" mass="10099">MLGTADDGSAAAAALTRAPATAPTAAASTSTTLAALTSPFRVTTLSRPPAVTPGPFTPASATTTPLAGLEGRLSALESAAAVNKVEEDDEDKDKDNDKDKE</sequence>
<dbReference type="GeneID" id="68349149"/>
<comment type="caution">
    <text evidence="2">The sequence shown here is derived from an EMBL/GenBank/DDBJ whole genome shotgun (WGS) entry which is preliminary data.</text>
</comment>
<organism evidence="2 3">
    <name type="scientific">Hirsutella rhossiliensis</name>
    <dbReference type="NCBI Taxonomy" id="111463"/>
    <lineage>
        <taxon>Eukaryota</taxon>
        <taxon>Fungi</taxon>
        <taxon>Dikarya</taxon>
        <taxon>Ascomycota</taxon>
        <taxon>Pezizomycotina</taxon>
        <taxon>Sordariomycetes</taxon>
        <taxon>Hypocreomycetidae</taxon>
        <taxon>Hypocreales</taxon>
        <taxon>Ophiocordycipitaceae</taxon>
        <taxon>Hirsutella</taxon>
    </lineage>
</organism>
<name>A0A9P8N4B0_9HYPO</name>
<keyword evidence="3" id="KW-1185">Reference proteome</keyword>
<gene>
    <name evidence="2" type="ORF">HRG_00020</name>
</gene>
<accession>A0A9P8N4B0</accession>
<feature type="region of interest" description="Disordered" evidence="1">
    <location>
        <begin position="44"/>
        <end position="64"/>
    </location>
</feature>
<feature type="region of interest" description="Disordered" evidence="1">
    <location>
        <begin position="80"/>
        <end position="101"/>
    </location>
</feature>
<evidence type="ECO:0000256" key="1">
    <source>
        <dbReference type="SAM" id="MobiDB-lite"/>
    </source>
</evidence>
<dbReference type="EMBL" id="JAIZPD010000001">
    <property type="protein sequence ID" value="KAH0967378.1"/>
    <property type="molecule type" value="Genomic_DNA"/>
</dbReference>
<dbReference type="RefSeq" id="XP_044724891.1">
    <property type="nucleotide sequence ID" value="XM_044858491.1"/>
</dbReference>
<evidence type="ECO:0000313" key="3">
    <source>
        <dbReference type="Proteomes" id="UP000824596"/>
    </source>
</evidence>
<protein>
    <submittedName>
        <fullName evidence="2">Uncharacterized protein</fullName>
    </submittedName>
</protein>
<feature type="region of interest" description="Disordered" evidence="1">
    <location>
        <begin position="1"/>
        <end position="29"/>
    </location>
</feature>
<evidence type="ECO:0000313" key="2">
    <source>
        <dbReference type="EMBL" id="KAH0967378.1"/>
    </source>
</evidence>
<reference evidence="2" key="1">
    <citation type="submission" date="2021-09" db="EMBL/GenBank/DDBJ databases">
        <title>A high-quality genome of the endoparasitic fungus Hirsutella rhossiliensis with a comparison of Hirsutella genomes reveals transposable elements contributing to genome size variation.</title>
        <authorList>
            <person name="Lin R."/>
            <person name="Jiao Y."/>
            <person name="Sun X."/>
            <person name="Ling J."/>
            <person name="Xie B."/>
            <person name="Cheng X."/>
        </authorList>
    </citation>
    <scope>NUCLEOTIDE SEQUENCE</scope>
    <source>
        <strain evidence="2">HR02</strain>
    </source>
</reference>